<dbReference type="HOGENOM" id="CLU_178615_0_0_3"/>
<evidence type="ECO:0000313" key="3">
    <source>
        <dbReference type="Proteomes" id="UP000001423"/>
    </source>
</evidence>
<feature type="compositionally biased region" description="Basic and acidic residues" evidence="1">
    <location>
        <begin position="68"/>
        <end position="78"/>
    </location>
</feature>
<proteinExistence type="predicted"/>
<dbReference type="AlphaFoldDB" id="Q7TV53"/>
<keyword evidence="3" id="KW-1185">Reference proteome</keyword>
<gene>
    <name evidence="2" type="ordered locus">PMT_0285</name>
</gene>
<feature type="region of interest" description="Disordered" evidence="1">
    <location>
        <begin position="44"/>
        <end position="85"/>
    </location>
</feature>
<evidence type="ECO:0000313" key="2">
    <source>
        <dbReference type="EMBL" id="CAE20460.1"/>
    </source>
</evidence>
<dbReference type="KEGG" id="pmt:PMT_0285"/>
<dbReference type="Proteomes" id="UP000001423">
    <property type="component" value="Chromosome"/>
</dbReference>
<reference evidence="2 3" key="1">
    <citation type="journal article" date="2003" name="Nature">
        <title>Genome divergence in two Prochlorococcus ecotypes reflects oceanic niche differentiation.</title>
        <authorList>
            <person name="Rocap G."/>
            <person name="Larimer F.W."/>
            <person name="Lamerdin J.E."/>
            <person name="Malfatti S."/>
            <person name="Chain P."/>
            <person name="Ahlgren N.A."/>
            <person name="Arellano A."/>
            <person name="Coleman M."/>
            <person name="Hauser L."/>
            <person name="Hess W.R."/>
            <person name="Johnson Z.I."/>
            <person name="Land M.L."/>
            <person name="Lindell D."/>
            <person name="Post A.F."/>
            <person name="Regala W."/>
            <person name="Shah M."/>
            <person name="Shaw S.L."/>
            <person name="Steglich C."/>
            <person name="Sullivan M.B."/>
            <person name="Ting C.S."/>
            <person name="Tolonen A."/>
            <person name="Webb E.A."/>
            <person name="Zinser E.R."/>
            <person name="Chisholm S.W."/>
        </authorList>
    </citation>
    <scope>NUCLEOTIDE SEQUENCE [LARGE SCALE GENOMIC DNA]</scope>
    <source>
        <strain evidence="3">MIT 9313</strain>
    </source>
</reference>
<accession>Q7TV53</accession>
<protein>
    <submittedName>
        <fullName evidence="2">Possible Peptidase family M20/M25/M40</fullName>
    </submittedName>
</protein>
<organism evidence="2 3">
    <name type="scientific">Prochlorococcus marinus (strain MIT 9313)</name>
    <dbReference type="NCBI Taxonomy" id="74547"/>
    <lineage>
        <taxon>Bacteria</taxon>
        <taxon>Bacillati</taxon>
        <taxon>Cyanobacteriota</taxon>
        <taxon>Cyanophyceae</taxon>
        <taxon>Synechococcales</taxon>
        <taxon>Prochlorococcaceae</taxon>
        <taxon>Prochlorococcus</taxon>
    </lineage>
</organism>
<sequence>MVAWRSQNVCRFTYLQSMSKKSPVAIFLAASALLAANALQPNLSHAGEGGEGDMGGLKEWTTDQDIDAESKPDEDAKKAAKKAKKSNICVPIGEGENCW</sequence>
<name>Q7TV53_PROMM</name>
<evidence type="ECO:0000256" key="1">
    <source>
        <dbReference type="SAM" id="MobiDB-lite"/>
    </source>
</evidence>
<dbReference type="eggNOG" id="ENOG502ZTRU">
    <property type="taxonomic scope" value="Bacteria"/>
</dbReference>
<dbReference type="EMBL" id="BX548175">
    <property type="protein sequence ID" value="CAE20460.1"/>
    <property type="molecule type" value="Genomic_DNA"/>
</dbReference>